<dbReference type="AlphaFoldDB" id="A0A8J3Q2N4"/>
<dbReference type="Proteomes" id="UP000612899">
    <property type="component" value="Unassembled WGS sequence"/>
</dbReference>
<keyword evidence="1" id="KW-0732">Signal</keyword>
<evidence type="ECO:0000313" key="2">
    <source>
        <dbReference type="EMBL" id="GIH02579.1"/>
    </source>
</evidence>
<gene>
    <name evidence="2" type="ORF">Rhe02_06460</name>
</gene>
<dbReference type="EMBL" id="BONY01000003">
    <property type="protein sequence ID" value="GIH02579.1"/>
    <property type="molecule type" value="Genomic_DNA"/>
</dbReference>
<keyword evidence="3" id="KW-1185">Reference proteome</keyword>
<protein>
    <recommendedName>
        <fullName evidence="4">Secreted protein</fullName>
    </recommendedName>
</protein>
<dbReference type="RefSeq" id="WP_203906526.1">
    <property type="nucleotide sequence ID" value="NZ_BONY01000003.1"/>
</dbReference>
<accession>A0A8J3Q2N4</accession>
<comment type="caution">
    <text evidence="2">The sequence shown here is derived from an EMBL/GenBank/DDBJ whole genome shotgun (WGS) entry which is preliminary data.</text>
</comment>
<feature type="chain" id="PRO_5035265528" description="Secreted protein" evidence="1">
    <location>
        <begin position="34"/>
        <end position="171"/>
    </location>
</feature>
<evidence type="ECO:0008006" key="4">
    <source>
        <dbReference type="Google" id="ProtNLM"/>
    </source>
</evidence>
<name>A0A8J3Q2N4_9ACTN</name>
<sequence>MKLIRTNRLVKRGLVTTLVAAIASMLLVSPAHASGVHSYVSNGQTWAAQWLSEDAGNPCYDGDWAHQTMRAEWNMKVQTTGIQVNSIKLTIWNDSSKELYLGRKSVYGGNLTYNPWDRETVTAVNGASWTRTYTVNKFFTWQGGRFVNFSILISVPCRSYRESLFQLEKGF</sequence>
<evidence type="ECO:0000256" key="1">
    <source>
        <dbReference type="SAM" id="SignalP"/>
    </source>
</evidence>
<proteinExistence type="predicted"/>
<reference evidence="2" key="1">
    <citation type="submission" date="2021-01" db="EMBL/GenBank/DDBJ databases">
        <title>Whole genome shotgun sequence of Rhizocola hellebori NBRC 109834.</title>
        <authorList>
            <person name="Komaki H."/>
            <person name="Tamura T."/>
        </authorList>
    </citation>
    <scope>NUCLEOTIDE SEQUENCE</scope>
    <source>
        <strain evidence="2">NBRC 109834</strain>
    </source>
</reference>
<organism evidence="2 3">
    <name type="scientific">Rhizocola hellebori</name>
    <dbReference type="NCBI Taxonomy" id="1392758"/>
    <lineage>
        <taxon>Bacteria</taxon>
        <taxon>Bacillati</taxon>
        <taxon>Actinomycetota</taxon>
        <taxon>Actinomycetes</taxon>
        <taxon>Micromonosporales</taxon>
        <taxon>Micromonosporaceae</taxon>
        <taxon>Rhizocola</taxon>
    </lineage>
</organism>
<evidence type="ECO:0000313" key="3">
    <source>
        <dbReference type="Proteomes" id="UP000612899"/>
    </source>
</evidence>
<feature type="signal peptide" evidence="1">
    <location>
        <begin position="1"/>
        <end position="33"/>
    </location>
</feature>